<comment type="caution">
    <text evidence="1">The sequence shown here is derived from an EMBL/GenBank/DDBJ whole genome shotgun (WGS) entry which is preliminary data.</text>
</comment>
<reference evidence="1 2" key="1">
    <citation type="submission" date="2024-02" db="EMBL/GenBank/DDBJ databases">
        <title>de novo genome assembly of Solanum bulbocastanum strain 11H21.</title>
        <authorList>
            <person name="Hosaka A.J."/>
        </authorList>
    </citation>
    <scope>NUCLEOTIDE SEQUENCE [LARGE SCALE GENOMIC DNA]</scope>
    <source>
        <tissue evidence="1">Young leaves</tissue>
    </source>
</reference>
<proteinExistence type="predicted"/>
<evidence type="ECO:0000313" key="1">
    <source>
        <dbReference type="EMBL" id="KAK6803179.1"/>
    </source>
</evidence>
<dbReference type="Proteomes" id="UP001371456">
    <property type="component" value="Unassembled WGS sequence"/>
</dbReference>
<protein>
    <submittedName>
        <fullName evidence="1">Uncharacterized protein</fullName>
    </submittedName>
</protein>
<keyword evidence="2" id="KW-1185">Reference proteome</keyword>
<dbReference type="AlphaFoldDB" id="A0AAN8U458"/>
<organism evidence="1 2">
    <name type="scientific">Solanum bulbocastanum</name>
    <name type="common">Wild potato</name>
    <dbReference type="NCBI Taxonomy" id="147425"/>
    <lineage>
        <taxon>Eukaryota</taxon>
        <taxon>Viridiplantae</taxon>
        <taxon>Streptophyta</taxon>
        <taxon>Embryophyta</taxon>
        <taxon>Tracheophyta</taxon>
        <taxon>Spermatophyta</taxon>
        <taxon>Magnoliopsida</taxon>
        <taxon>eudicotyledons</taxon>
        <taxon>Gunneridae</taxon>
        <taxon>Pentapetalae</taxon>
        <taxon>asterids</taxon>
        <taxon>lamiids</taxon>
        <taxon>Solanales</taxon>
        <taxon>Solanaceae</taxon>
        <taxon>Solanoideae</taxon>
        <taxon>Solaneae</taxon>
        <taxon>Solanum</taxon>
    </lineage>
</organism>
<gene>
    <name evidence="1" type="ORF">RDI58_000963</name>
</gene>
<evidence type="ECO:0000313" key="2">
    <source>
        <dbReference type="Proteomes" id="UP001371456"/>
    </source>
</evidence>
<accession>A0AAN8U458</accession>
<name>A0AAN8U458_SOLBU</name>
<dbReference type="EMBL" id="JBANQN010000001">
    <property type="protein sequence ID" value="KAK6803179.1"/>
    <property type="molecule type" value="Genomic_DNA"/>
</dbReference>
<sequence>MEQAVKRSTIDRILDAASHKRYKEIRYMGFFSREGF</sequence>